<dbReference type="InterPro" id="IPR002559">
    <property type="entry name" value="Transposase_11"/>
</dbReference>
<dbReference type="InterPro" id="IPR012337">
    <property type="entry name" value="RNaseH-like_sf"/>
</dbReference>
<proteinExistence type="predicted"/>
<dbReference type="SUPFAM" id="SSF53098">
    <property type="entry name" value="Ribonuclease H-like"/>
    <property type="match status" value="1"/>
</dbReference>
<dbReference type="Pfam" id="PF01609">
    <property type="entry name" value="DDE_Tnp_1"/>
    <property type="match status" value="1"/>
</dbReference>
<dbReference type="GO" id="GO:0004803">
    <property type="term" value="F:transposase activity"/>
    <property type="evidence" value="ECO:0007669"/>
    <property type="project" value="InterPro"/>
</dbReference>
<dbReference type="GO" id="GO:0003677">
    <property type="term" value="F:DNA binding"/>
    <property type="evidence" value="ECO:0007669"/>
    <property type="project" value="InterPro"/>
</dbReference>
<accession>A0A9Q2KRR9</accession>
<keyword evidence="3" id="KW-1185">Reference proteome</keyword>
<dbReference type="AlphaFoldDB" id="A0A9Q2KRR9"/>
<organism evidence="2 3">
    <name type="scientific">Francisella noatunensis</name>
    <dbReference type="NCBI Taxonomy" id="657445"/>
    <lineage>
        <taxon>Bacteria</taxon>
        <taxon>Pseudomonadati</taxon>
        <taxon>Pseudomonadota</taxon>
        <taxon>Gammaproteobacteria</taxon>
        <taxon>Thiotrichales</taxon>
        <taxon>Francisellaceae</taxon>
        <taxon>Francisella</taxon>
    </lineage>
</organism>
<comment type="caution">
    <text evidence="2">The sequence shown here is derived from an EMBL/GenBank/DDBJ whole genome shotgun (WGS) entry which is preliminary data.</text>
</comment>
<protein>
    <submittedName>
        <fullName evidence="2">Transposase</fullName>
    </submittedName>
</protein>
<name>A0A9Q2KRR9_9GAMM</name>
<evidence type="ECO:0000259" key="1">
    <source>
        <dbReference type="Pfam" id="PF01609"/>
    </source>
</evidence>
<dbReference type="EMBL" id="JACVKN010000158">
    <property type="protein sequence ID" value="MBK2065462.1"/>
    <property type="molecule type" value="Genomic_DNA"/>
</dbReference>
<gene>
    <name evidence="2" type="ORF">IB647_07475</name>
</gene>
<feature type="domain" description="Transposase IS4-like" evidence="1">
    <location>
        <begin position="64"/>
        <end position="229"/>
    </location>
</feature>
<sequence length="230" mass="26600">MKKLKKIYSPWPITTKYAVRPYSGAAGGVTTGIGVFNLVYYNPDIEKYWVIDYRIFSPDHDGLTKINHLLEMLNSAVYSKQIHFKTVLFDTWYSTHKIMQHVDSLGKIYYAPIKSNRNLSRVSGKYKYQAVSSLDFCEDELVNGIEVHLNNFAKGKHVQLFKITVSTNRVDYIVTNDKSQRSSDAAQKESGFRWVVECMHREVKQVTGMENCQCRKQRIQRNHIACAFLV</sequence>
<evidence type="ECO:0000313" key="3">
    <source>
        <dbReference type="Proteomes" id="UP000701999"/>
    </source>
</evidence>
<evidence type="ECO:0000313" key="2">
    <source>
        <dbReference type="EMBL" id="MBK2065462.1"/>
    </source>
</evidence>
<dbReference type="GO" id="GO:0006313">
    <property type="term" value="P:DNA transposition"/>
    <property type="evidence" value="ECO:0007669"/>
    <property type="project" value="InterPro"/>
</dbReference>
<reference evidence="2 3" key="1">
    <citation type="submission" date="2020-09" db="EMBL/GenBank/DDBJ databases">
        <title>Development of specific Francisella tularensis PCR assay based on in-depth characterization of family Francisellaceae.</title>
        <authorList>
            <person name="Ohrman C."/>
            <person name="Sahl J."/>
            <person name="Sjodin A."/>
            <person name="Uneklint I."/>
            <person name="Ballard R."/>
            <person name="Karlsson L."/>
            <person name="Mcdonough R."/>
            <person name="Sundell D."/>
            <person name="Soria K."/>
            <person name="Brindeflk B."/>
            <person name="Vallesi A."/>
            <person name="Ramirez-Paredes J.G."/>
            <person name="Colquhoun D."/>
            <person name="Myrtennas K."/>
            <person name="Birdsell D."/>
            <person name="Johansson A."/>
            <person name="Wagner D."/>
            <person name="Forsman M."/>
        </authorList>
    </citation>
    <scope>NUCLEOTIDE SEQUENCE [LARGE SCALE GENOMIC DNA]</scope>
    <source>
        <strain evidence="2 3">FSC1140</strain>
    </source>
</reference>
<dbReference type="Proteomes" id="UP000701999">
    <property type="component" value="Unassembled WGS sequence"/>
</dbReference>
<dbReference type="RefSeq" id="WP_159184917.1">
    <property type="nucleotide sequence ID" value="NZ_JACVJL010000164.1"/>
</dbReference>